<dbReference type="PIRSF" id="PIRSF028757">
    <property type="entry name" value="LD-carboxypeptidase"/>
    <property type="match status" value="1"/>
</dbReference>
<evidence type="ECO:0000256" key="3">
    <source>
        <dbReference type="ARBA" id="ARBA00022670"/>
    </source>
</evidence>
<comment type="similarity">
    <text evidence="1">Belongs to the peptidase S66 family.</text>
</comment>
<protein>
    <submittedName>
        <fullName evidence="9">Ld-carboxypeptidase</fullName>
    </submittedName>
</protein>
<dbReference type="EMBL" id="UNRR01000013">
    <property type="protein sequence ID" value="SYZ78190.1"/>
    <property type="molecule type" value="Genomic_DNA"/>
</dbReference>
<dbReference type="SUPFAM" id="SSF141986">
    <property type="entry name" value="LD-carboxypeptidase A C-terminal domain-like"/>
    <property type="match status" value="1"/>
</dbReference>
<dbReference type="Proteomes" id="UP000262072">
    <property type="component" value="Unassembled WGS sequence"/>
</dbReference>
<evidence type="ECO:0000256" key="2">
    <source>
        <dbReference type="ARBA" id="ARBA00022645"/>
    </source>
</evidence>
<keyword evidence="5" id="KW-0720">Serine protease</keyword>
<proteinExistence type="inferred from homology"/>
<evidence type="ECO:0000259" key="8">
    <source>
        <dbReference type="Pfam" id="PF17676"/>
    </source>
</evidence>
<dbReference type="InterPro" id="IPR040449">
    <property type="entry name" value="Peptidase_S66_N"/>
</dbReference>
<keyword evidence="4" id="KW-0378">Hydrolase</keyword>
<dbReference type="InterPro" id="IPR003507">
    <property type="entry name" value="S66_fam"/>
</dbReference>
<feature type="active site" description="Charge relay system" evidence="6">
    <location>
        <position position="206"/>
    </location>
</feature>
<name>A0A383TCY4_9LACT</name>
<keyword evidence="3" id="KW-0645">Protease</keyword>
<reference evidence="10" key="1">
    <citation type="submission" date="2018-05" db="EMBL/GenBank/DDBJ databases">
        <authorList>
            <person name="Strepis N."/>
        </authorList>
    </citation>
    <scope>NUCLEOTIDE SEQUENCE [LARGE SCALE GENOMIC DNA]</scope>
</reference>
<feature type="active site" description="Charge relay system" evidence="6">
    <location>
        <position position="274"/>
    </location>
</feature>
<dbReference type="SUPFAM" id="SSF52317">
    <property type="entry name" value="Class I glutamine amidotransferase-like"/>
    <property type="match status" value="1"/>
</dbReference>
<dbReference type="PANTHER" id="PTHR30237:SF2">
    <property type="entry name" value="MUREIN TETRAPEPTIDE CARBOXYPEPTIDASE"/>
    <property type="match status" value="1"/>
</dbReference>
<evidence type="ECO:0000313" key="9">
    <source>
        <dbReference type="EMBL" id="SYZ78190.1"/>
    </source>
</evidence>
<dbReference type="GO" id="GO:0006508">
    <property type="term" value="P:proteolysis"/>
    <property type="evidence" value="ECO:0007669"/>
    <property type="project" value="UniProtKB-KW"/>
</dbReference>
<dbReference type="OrthoDB" id="9807329at2"/>
<dbReference type="AlphaFoldDB" id="A0A383TCY4"/>
<dbReference type="Gene3D" id="3.50.30.60">
    <property type="entry name" value="LD-carboxypeptidase A C-terminal domain-like"/>
    <property type="match status" value="1"/>
</dbReference>
<dbReference type="Gene3D" id="3.40.50.10740">
    <property type="entry name" value="Class I glutamine amidotransferase-like"/>
    <property type="match status" value="1"/>
</dbReference>
<organism evidence="9 10">
    <name type="scientific">Trichococcus shcherbakoviae</name>
    <dbReference type="NCBI Taxonomy" id="2094020"/>
    <lineage>
        <taxon>Bacteria</taxon>
        <taxon>Bacillati</taxon>
        <taxon>Bacillota</taxon>
        <taxon>Bacilli</taxon>
        <taxon>Lactobacillales</taxon>
        <taxon>Carnobacteriaceae</taxon>
        <taxon>Trichococcus</taxon>
    </lineage>
</organism>
<dbReference type="GO" id="GO:0004180">
    <property type="term" value="F:carboxypeptidase activity"/>
    <property type="evidence" value="ECO:0007669"/>
    <property type="project" value="UniProtKB-KW"/>
</dbReference>
<keyword evidence="2 9" id="KW-0121">Carboxypeptidase</keyword>
<dbReference type="Pfam" id="PF02016">
    <property type="entry name" value="Peptidase_S66"/>
    <property type="match status" value="1"/>
</dbReference>
<dbReference type="Pfam" id="PF17676">
    <property type="entry name" value="Peptidase_S66C"/>
    <property type="match status" value="1"/>
</dbReference>
<evidence type="ECO:0000256" key="4">
    <source>
        <dbReference type="ARBA" id="ARBA00022801"/>
    </source>
</evidence>
<evidence type="ECO:0000256" key="6">
    <source>
        <dbReference type="PIRSR" id="PIRSR028757-1"/>
    </source>
</evidence>
<dbReference type="RefSeq" id="WP_119092819.1">
    <property type="nucleotide sequence ID" value="NZ_OY761017.1"/>
</dbReference>
<feature type="domain" description="LD-carboxypeptidase N-terminal" evidence="7">
    <location>
        <begin position="8"/>
        <end position="128"/>
    </location>
</feature>
<evidence type="ECO:0000256" key="5">
    <source>
        <dbReference type="ARBA" id="ARBA00022825"/>
    </source>
</evidence>
<dbReference type="InterPro" id="IPR040921">
    <property type="entry name" value="Peptidase_S66C"/>
</dbReference>
<evidence type="ECO:0000259" key="7">
    <source>
        <dbReference type="Pfam" id="PF02016"/>
    </source>
</evidence>
<dbReference type="PANTHER" id="PTHR30237">
    <property type="entry name" value="MURAMOYLTETRAPEPTIDE CARBOXYPEPTIDASE"/>
    <property type="match status" value="1"/>
</dbReference>
<accession>A0A383TCY4</accession>
<feature type="domain" description="LD-carboxypeptidase C-terminal" evidence="8">
    <location>
        <begin position="179"/>
        <end position="284"/>
    </location>
</feature>
<dbReference type="InterPro" id="IPR027478">
    <property type="entry name" value="LdcA_N"/>
</dbReference>
<feature type="active site" description="Nucleophile" evidence="6">
    <location>
        <position position="111"/>
    </location>
</feature>
<sequence length="284" mass="31028">MWHPGDAIGFISCSNGLTNNDRSLEMVSSLSRKLKHDFGLETVMSDVLFLDKETQQTEAPASRAGALLSLYSDASVKAIFDLSGGDLANEILPYLDFEIIKKNPKPYFGYSDNSVIVNAIQAKTGIQNILYNPKVLVSQEEAFQTQALRDLSSGNDADWTSTFGIGGNSDSEQSSVVFAGGNLRCFLKLAGTPYWPELENKVLVLESAGGRYEAMCSGLAQLEQLGAFEKINGMLIGQFTQIELDGKKAAFLAVCRNYASRYGFPVWETAFIGHDDHSKPIRIG</sequence>
<dbReference type="InterPro" id="IPR027461">
    <property type="entry name" value="Carboxypeptidase_A_C_sf"/>
</dbReference>
<dbReference type="InterPro" id="IPR029062">
    <property type="entry name" value="Class_I_gatase-like"/>
</dbReference>
<dbReference type="GO" id="GO:0008236">
    <property type="term" value="F:serine-type peptidase activity"/>
    <property type="evidence" value="ECO:0007669"/>
    <property type="project" value="UniProtKB-KW"/>
</dbReference>
<evidence type="ECO:0000256" key="1">
    <source>
        <dbReference type="ARBA" id="ARBA00010233"/>
    </source>
</evidence>
<evidence type="ECO:0000313" key="10">
    <source>
        <dbReference type="Proteomes" id="UP000262072"/>
    </source>
</evidence>
<dbReference type="CDD" id="cd07025">
    <property type="entry name" value="Peptidase_S66"/>
    <property type="match status" value="1"/>
</dbReference>
<gene>
    <name evidence="9" type="ORF">TART1_0968</name>
</gene>